<dbReference type="InterPro" id="IPR011676">
    <property type="entry name" value="DUF1618"/>
</dbReference>
<feature type="domain" description="DUF1618" evidence="1">
    <location>
        <begin position="428"/>
        <end position="521"/>
    </location>
</feature>
<sequence>MSEAPPMEKVDTAVKDRRWQKKDGRKWVLLACVPHVVRGDYFEAGMDNVIKAAIAPRATRLVVHRSIAPRRKTIDDHPFVAGADCHGRLLLYASQGPEPEPPVLDGFYRGPLGEHHGFPKAYFICDTLKHKSTRLPDHGFPILHPGNAGLVAITKTIFHVADLHPIVGSDKAALLIYFSVPEIWATHVVDYPPRDRPWGGNGVVVHKTIVWWVDLSYGLLSCDISTRRQNLRFVPLPPDCELPPGTPDLDKRRCVGFRGDDLRYMGIHEREYDGKPVVSMWTLVDQDAGTWRLDCQPLVKDIWNDEGYKATKLPREIPTVAFIHPELPGNVAYFFMRSRLFGVNLYTRKVLEWQFFAMLNPPMRYHSSRFVRAWACPNSGSTFYMPHMEHDVNLERHGLVPLGASSGRDSHRYDGGSIRRNWGRIRLLPLRAAGHRRGGRHRQAPRCIKASAGNKMRYVQIHGPPDEQVVTIWTLDDRVHARWRREYEVPFVETWDGKRYKRSEMERKLALLHPNDPDVIYFFQGQLMLGGAEGGSGVRALRDDPLTKTPSVGTLPFFVRVWEEERAAEEMQMREAAKGRWVILVSVPHVAHDEFHFPPGTELRLNFGAPPFASRITVPRRIAPDRKAIDNYPYLAAADERHGRLLLYATQGPDPEPRPALDAFYLRPLGVHHGFAKAYFICDTTTREASRLPDPDHPFAILHPGNVGLLCYSISFYVAELQPAPASGTATLLLYRSDSDAWVDEELSYPPHDRPWGGNGMVSHQDRLWWVDLSYGLLTCDVVYGDDPPDLHYVPLPQDSELPAGTPDLEKRRCVGVSAGRLRYVQIDDEPDGDPIVRMWTLLDEDAGEWGFDCAASFVAIWDDEAYKATKLPRQVPAVALIHPTGPGDVVYFFLRSRIFAVDVRARRLLEWRFFEMLHPPMRYHSSQFVRAWNLPTLFQ</sequence>
<dbReference type="Gramene" id="OGLUM01G10500.1">
    <property type="protein sequence ID" value="OGLUM01G10500.1"/>
    <property type="gene ID" value="OGLUM01G10500"/>
</dbReference>
<proteinExistence type="predicted"/>
<organism evidence="2">
    <name type="scientific">Oryza glumipatula</name>
    <dbReference type="NCBI Taxonomy" id="40148"/>
    <lineage>
        <taxon>Eukaryota</taxon>
        <taxon>Viridiplantae</taxon>
        <taxon>Streptophyta</taxon>
        <taxon>Embryophyta</taxon>
        <taxon>Tracheophyta</taxon>
        <taxon>Spermatophyta</taxon>
        <taxon>Magnoliopsida</taxon>
        <taxon>Liliopsida</taxon>
        <taxon>Poales</taxon>
        <taxon>Poaceae</taxon>
        <taxon>BOP clade</taxon>
        <taxon>Oryzoideae</taxon>
        <taxon>Oryzeae</taxon>
        <taxon>Oryzinae</taxon>
        <taxon>Oryza</taxon>
    </lineage>
</organism>
<reference evidence="2" key="3">
    <citation type="submission" date="2018-05" db="EMBL/GenBank/DDBJ databases">
        <title>OgluRS3 (Oryza glumaepatula Reference Sequence Version 3).</title>
        <authorList>
            <person name="Zhang J."/>
            <person name="Kudrna D."/>
            <person name="Lee S."/>
            <person name="Talag J."/>
            <person name="Welchert J."/>
            <person name="Wing R.A."/>
        </authorList>
    </citation>
    <scope>NUCLEOTIDE SEQUENCE [LARGE SCALE GENOMIC DNA]</scope>
</reference>
<dbReference type="Pfam" id="PF07762">
    <property type="entry name" value="DUF1618"/>
    <property type="match status" value="3"/>
</dbReference>
<name>A0A0D9Y5Z9_9ORYZ</name>
<dbReference type="HOGENOM" id="CLU_020609_0_0_1"/>
<reference evidence="2" key="2">
    <citation type="submission" date="2015-04" db="UniProtKB">
        <authorList>
            <consortium name="EnsemblPlants"/>
        </authorList>
    </citation>
    <scope>IDENTIFICATION</scope>
</reference>
<feature type="domain" description="DUF1618" evidence="1">
    <location>
        <begin position="770"/>
        <end position="892"/>
    </location>
</feature>
<dbReference type="eggNOG" id="ENOG502R1VC">
    <property type="taxonomic scope" value="Eukaryota"/>
</dbReference>
<accession>A0A0D9Y5Z9</accession>
<dbReference type="PANTHER" id="PTHR33086">
    <property type="entry name" value="OS05G0468200 PROTEIN-RELATED"/>
    <property type="match status" value="1"/>
</dbReference>
<reference evidence="2" key="1">
    <citation type="submission" date="2013-08" db="EMBL/GenBank/DDBJ databases">
        <title>Oryza genome evolution.</title>
        <authorList>
            <person name="Wing R.A."/>
            <person name="Panaud O."/>
            <person name="Oliveira A.C."/>
        </authorList>
    </citation>
    <scope>NUCLEOTIDE SEQUENCE</scope>
</reference>
<dbReference type="Proteomes" id="UP000026961">
    <property type="component" value="Chromosome 1"/>
</dbReference>
<evidence type="ECO:0000313" key="2">
    <source>
        <dbReference type="EnsemblPlants" id="OGLUM01G10500.1"/>
    </source>
</evidence>
<evidence type="ECO:0000313" key="3">
    <source>
        <dbReference type="Proteomes" id="UP000026961"/>
    </source>
</evidence>
<protein>
    <recommendedName>
        <fullName evidence="1">DUF1618 domain-containing protein</fullName>
    </recommendedName>
</protein>
<dbReference type="STRING" id="40148.A0A0D9Y5Z9"/>
<dbReference type="EnsemblPlants" id="OGLUM01G10500.1">
    <property type="protein sequence ID" value="OGLUM01G10500.1"/>
    <property type="gene ID" value="OGLUM01G10500"/>
</dbReference>
<dbReference type="AlphaFoldDB" id="A0A0D9Y5Z9"/>
<dbReference type="PANTHER" id="PTHR33086:SF6">
    <property type="entry name" value="OS01G0245532 PROTEIN"/>
    <property type="match status" value="1"/>
</dbReference>
<evidence type="ECO:0000259" key="1">
    <source>
        <dbReference type="Pfam" id="PF07762"/>
    </source>
</evidence>
<keyword evidence="3" id="KW-1185">Reference proteome</keyword>
<feature type="domain" description="DUF1618" evidence="1">
    <location>
        <begin position="212"/>
        <end position="328"/>
    </location>
</feature>